<dbReference type="InterPro" id="IPR013785">
    <property type="entry name" value="Aldolase_TIM"/>
</dbReference>
<dbReference type="SUPFAM" id="SSF102114">
    <property type="entry name" value="Radical SAM enzymes"/>
    <property type="match status" value="1"/>
</dbReference>
<dbReference type="InterPro" id="IPR007197">
    <property type="entry name" value="rSAM"/>
</dbReference>
<dbReference type="InterPro" id="IPR050377">
    <property type="entry name" value="Radical_SAM_PqqE_MftC-like"/>
</dbReference>
<evidence type="ECO:0000313" key="7">
    <source>
        <dbReference type="EMBL" id="MCY6959569.1"/>
    </source>
</evidence>
<name>A0ABT4DEY4_9CLOT</name>
<evidence type="ECO:0000259" key="6">
    <source>
        <dbReference type="Pfam" id="PF13186"/>
    </source>
</evidence>
<dbReference type="InterPro" id="IPR058240">
    <property type="entry name" value="rSAM_sf"/>
</dbReference>
<dbReference type="RefSeq" id="WP_268062000.1">
    <property type="nucleotide sequence ID" value="NZ_JAPQFJ010000014.1"/>
</dbReference>
<evidence type="ECO:0000256" key="1">
    <source>
        <dbReference type="ARBA" id="ARBA00022691"/>
    </source>
</evidence>
<evidence type="ECO:0000256" key="3">
    <source>
        <dbReference type="ARBA" id="ARBA00023004"/>
    </source>
</evidence>
<evidence type="ECO:0000256" key="4">
    <source>
        <dbReference type="ARBA" id="ARBA00023014"/>
    </source>
</evidence>
<comment type="caution">
    <text evidence="7">The sequence shown here is derived from an EMBL/GenBank/DDBJ whole genome shotgun (WGS) entry which is preliminary data.</text>
</comment>
<dbReference type="Proteomes" id="UP001144612">
    <property type="component" value="Unassembled WGS sequence"/>
</dbReference>
<dbReference type="Pfam" id="PF13186">
    <property type="entry name" value="SPASM"/>
    <property type="match status" value="1"/>
</dbReference>
<keyword evidence="1" id="KW-0949">S-adenosyl-L-methionine</keyword>
<dbReference type="Gene3D" id="3.20.20.70">
    <property type="entry name" value="Aldolase class I"/>
    <property type="match status" value="1"/>
</dbReference>
<feature type="domain" description="Radical SAM core" evidence="5">
    <location>
        <begin position="37"/>
        <end position="176"/>
    </location>
</feature>
<evidence type="ECO:0000256" key="2">
    <source>
        <dbReference type="ARBA" id="ARBA00022723"/>
    </source>
</evidence>
<keyword evidence="2" id="KW-0479">Metal-binding</keyword>
<dbReference type="PANTHER" id="PTHR11228">
    <property type="entry name" value="RADICAL SAM DOMAIN PROTEIN"/>
    <property type="match status" value="1"/>
</dbReference>
<dbReference type="Pfam" id="PF04055">
    <property type="entry name" value="Radical_SAM"/>
    <property type="match status" value="1"/>
</dbReference>
<keyword evidence="4" id="KW-0411">Iron-sulfur</keyword>
<evidence type="ECO:0000259" key="5">
    <source>
        <dbReference type="Pfam" id="PF04055"/>
    </source>
</evidence>
<dbReference type="EMBL" id="JAPQFJ010000014">
    <property type="protein sequence ID" value="MCY6959569.1"/>
    <property type="molecule type" value="Genomic_DNA"/>
</dbReference>
<reference evidence="7" key="1">
    <citation type="submission" date="2022-12" db="EMBL/GenBank/DDBJ databases">
        <title>Clostridium sp. nov., isolated from industrial wastewater.</title>
        <authorList>
            <person name="Jiayan W."/>
        </authorList>
    </citation>
    <scope>NUCLEOTIDE SEQUENCE</scope>
    <source>
        <strain evidence="7">ZC22-4</strain>
    </source>
</reference>
<evidence type="ECO:0000313" key="8">
    <source>
        <dbReference type="Proteomes" id="UP001144612"/>
    </source>
</evidence>
<dbReference type="PANTHER" id="PTHR11228:SF34">
    <property type="entry name" value="TUNGSTEN-CONTAINING ALDEHYDE FERREDOXIN OXIDOREDUCTASE COFACTOR MODIFYING PROTEIN"/>
    <property type="match status" value="1"/>
</dbReference>
<gene>
    <name evidence="7" type="ORF">OW729_13195</name>
</gene>
<keyword evidence="3" id="KW-0408">Iron</keyword>
<feature type="domain" description="4Fe4S-binding SPASM" evidence="6">
    <location>
        <begin position="240"/>
        <end position="276"/>
    </location>
</feature>
<dbReference type="InterPro" id="IPR023885">
    <property type="entry name" value="4Fe4S-binding_SPASM_dom"/>
</dbReference>
<accession>A0ABT4DEY4</accession>
<keyword evidence="8" id="KW-1185">Reference proteome</keyword>
<protein>
    <submittedName>
        <fullName evidence="7">Radical SAM protein</fullName>
    </submittedName>
</protein>
<sequence length="277" mass="32344">MNELGFENIYVYTNNNETFEEYDNEYPESIWIETTNYCNAMVRKKGYMSLDLYKKIINELKFFKPMINLHYSGETFLHKDLYEIINYAKGFNLDVGFTTNGTLIDKDNYCILKTGIDRINISLAGVDKEDYEFIRKNSSFDEIEEKIIKLANLKKTNNFNTKIYINVTKTEKNKDRIENFVSKFNGVDGIDEVIVRNLMTWSKSVDVSGMKVNNNEEIDNSRNYEIVKISSLHPINFLLCKAMYKSLAVLWDGTVVPCWLDFQGYNSFGNLLEESFI</sequence>
<proteinExistence type="predicted"/>
<organism evidence="7 8">
    <name type="scientific">Clostridium brassicae</name>
    <dbReference type="NCBI Taxonomy" id="2999072"/>
    <lineage>
        <taxon>Bacteria</taxon>
        <taxon>Bacillati</taxon>
        <taxon>Bacillota</taxon>
        <taxon>Clostridia</taxon>
        <taxon>Eubacteriales</taxon>
        <taxon>Clostridiaceae</taxon>
        <taxon>Clostridium</taxon>
    </lineage>
</organism>